<comment type="similarity">
    <text evidence="2">Belongs to the VirD4/TraG family.</text>
</comment>
<feature type="compositionally biased region" description="Low complexity" evidence="8">
    <location>
        <begin position="695"/>
        <end position="707"/>
    </location>
</feature>
<evidence type="ECO:0000256" key="9">
    <source>
        <dbReference type="SAM" id="Phobius"/>
    </source>
</evidence>
<reference evidence="10" key="1">
    <citation type="submission" date="2019-07" db="EMBL/GenBank/DDBJ databases">
        <title>FDA dAtabase for Regulatory Grade micrObial Sequences (FDA-ARGOS): Supporting development and validation of Infectious Disease Dx tests.</title>
        <authorList>
            <person name="Bachman M."/>
            <person name="Young C."/>
            <person name="Tallon L."/>
            <person name="Sadzewicz L."/>
            <person name="Vavikolanu K."/>
            <person name="Mehta A."/>
            <person name="Aluvathingal J."/>
            <person name="Nadendla S."/>
            <person name="Nandy P."/>
            <person name="Geyer C."/>
            <person name="Yan Y."/>
            <person name="Sichtig H."/>
        </authorList>
    </citation>
    <scope>NUCLEOTIDE SEQUENCE</scope>
    <source>
        <strain evidence="10">FDAARGOS_618</strain>
        <plasmid evidence="10">unnamed2</plasmid>
    </source>
</reference>
<dbReference type="InterPro" id="IPR027417">
    <property type="entry name" value="P-loop_NTPase"/>
</dbReference>
<evidence type="ECO:0000256" key="7">
    <source>
        <dbReference type="ARBA" id="ARBA00023136"/>
    </source>
</evidence>
<dbReference type="InterPro" id="IPR051539">
    <property type="entry name" value="T4SS-coupling_protein"/>
</dbReference>
<feature type="transmembrane region" description="Helical" evidence="9">
    <location>
        <begin position="198"/>
        <end position="218"/>
    </location>
</feature>
<evidence type="ECO:0000313" key="11">
    <source>
        <dbReference type="Proteomes" id="UP001155820"/>
    </source>
</evidence>
<dbReference type="Pfam" id="PF02534">
    <property type="entry name" value="T4SS-DNA_transf"/>
    <property type="match status" value="1"/>
</dbReference>
<keyword evidence="3" id="KW-1003">Cell membrane</keyword>
<feature type="region of interest" description="Disordered" evidence="8">
    <location>
        <begin position="815"/>
        <end position="848"/>
    </location>
</feature>
<gene>
    <name evidence="10" type="ORF">FOB26_01545</name>
</gene>
<feature type="compositionally biased region" description="Polar residues" evidence="8">
    <location>
        <begin position="829"/>
        <end position="846"/>
    </location>
</feature>
<evidence type="ECO:0000256" key="1">
    <source>
        <dbReference type="ARBA" id="ARBA00004651"/>
    </source>
</evidence>
<proteinExistence type="inferred from homology"/>
<comment type="subcellular location">
    <subcellularLocation>
        <location evidence="1">Cell membrane</location>
        <topology evidence="1">Multi-pass membrane protein</topology>
    </subcellularLocation>
</comment>
<dbReference type="PANTHER" id="PTHR37937:SF1">
    <property type="entry name" value="CONJUGATIVE TRANSFER: DNA TRANSPORT"/>
    <property type="match status" value="1"/>
</dbReference>
<dbReference type="GO" id="GO:0005886">
    <property type="term" value="C:plasma membrane"/>
    <property type="evidence" value="ECO:0007669"/>
    <property type="project" value="UniProtKB-SubCell"/>
</dbReference>
<evidence type="ECO:0000313" key="10">
    <source>
        <dbReference type="EMBL" id="NRF17838.1"/>
    </source>
</evidence>
<feature type="region of interest" description="Disordered" evidence="8">
    <location>
        <begin position="688"/>
        <end position="713"/>
    </location>
</feature>
<name>A0AA44EG43_9HYPH</name>
<evidence type="ECO:0000256" key="2">
    <source>
        <dbReference type="ARBA" id="ARBA00008806"/>
    </source>
</evidence>
<evidence type="ECO:0000256" key="4">
    <source>
        <dbReference type="ARBA" id="ARBA00022692"/>
    </source>
</evidence>
<feature type="region of interest" description="Disordered" evidence="8">
    <location>
        <begin position="764"/>
        <end position="796"/>
    </location>
</feature>
<sequence length="932" mass="103329">MASVFTDGEIDRPKWTGLQKLSFLTLPVALVGVVCIWLAFFTLIYDAYVVSFGSMSYFDYVGHARFADAARYTWSIIHTRNTVGLSLLAFALASPFLFFLMCIWMLKGGRALSRKILYLLHVRSMFSLIAMTALIFAAAWAGAFIYGFAFYLVASKAGEHADIASYYGSHLAAMYQAPFGTTDAAGGYQRPSRQTVQATLVGLAAACALVGFPIGAAIQKRQQMIMGKARLATLKDAADFRLRDKHGIVLGLKQGLLLRNDGDQHVMLIGSPGQGKSRGFVIPSMMSFEGSQVVLDMSGELFEQTSGFLRDKGFETFLLAPGSKFTDGYNPLDLISTDPHQRITDLQKLTQMLLPERLRSDSSDFWEESARILLTAMLGFVLECPDTRKSLSELYRILNSMSDERTAIVQLLENYEKVLSDQTRMQLTKFAGRHEKLGEGIAAEIVAKLNFLQNPLVEALTSITTIPIDRIRRRKMVIYIQADWNAIQIYERLISMFIQQMADKLVQMGPLPNGEHEVMMMLDEFGNGGRIDTVLTLAPLIRKNGVRFVFILQDGAQLERLYQRSGQKILMGASTIKVFMNFQNQDDAMAVSLAAGKTTEWVEQSSYSHRHGRRQRSISKVPVSVDLLPVNTLMMMKPEEAILQVTGMPVMRIMKLDAGGERMFAKVRKFKMVPKPCIKPVEWTIADSDRFESTAPPSSDAASPGDRSGAEPGADIDLVAIERVRKPQDLRFIVKEGVRHVYISSLDELRRRLDLDETRAAGVAEEDLGDGQQPSGRKPAQDAVGRKAKRGEVKDAHAKLSSDIDLDIDEEKLGQNIYTGSPKRRRNPQDGSSVSAGAFPDQTTGSPILKRQEVREAFGGDLQALNDAVFRQAGKSVIEPEELNADVELLIDTLSGRLAEDSSRVWLREFAGAARDPLGEDNAKPDTEPSRA</sequence>
<evidence type="ECO:0000256" key="6">
    <source>
        <dbReference type="ARBA" id="ARBA00022989"/>
    </source>
</evidence>
<dbReference type="Gene3D" id="3.40.50.300">
    <property type="entry name" value="P-loop containing nucleotide triphosphate hydrolases"/>
    <property type="match status" value="1"/>
</dbReference>
<keyword evidence="4 9" id="KW-0812">Transmembrane</keyword>
<dbReference type="AlphaFoldDB" id="A0AA44EG43"/>
<dbReference type="Proteomes" id="UP001155820">
    <property type="component" value="Unassembled WGS sequence"/>
</dbReference>
<dbReference type="PANTHER" id="PTHR37937">
    <property type="entry name" value="CONJUGATIVE TRANSFER: DNA TRANSPORT"/>
    <property type="match status" value="1"/>
</dbReference>
<evidence type="ECO:0000256" key="3">
    <source>
        <dbReference type="ARBA" id="ARBA00022475"/>
    </source>
</evidence>
<keyword evidence="5" id="KW-0184">Conjugation</keyword>
<geneLocation type="plasmid" evidence="10">
    <name>unnamed2</name>
</geneLocation>
<keyword evidence="10" id="KW-0614">Plasmid</keyword>
<keyword evidence="11" id="KW-1185">Reference proteome</keyword>
<evidence type="ECO:0000256" key="5">
    <source>
        <dbReference type="ARBA" id="ARBA00022971"/>
    </source>
</evidence>
<dbReference type="EMBL" id="JABRWM010000002">
    <property type="protein sequence ID" value="NRF17838.1"/>
    <property type="molecule type" value="Genomic_DNA"/>
</dbReference>
<accession>A0AA44EG43</accession>
<feature type="transmembrane region" description="Helical" evidence="9">
    <location>
        <begin position="126"/>
        <end position="153"/>
    </location>
</feature>
<feature type="compositionally biased region" description="Basic and acidic residues" evidence="8">
    <location>
        <begin position="917"/>
        <end position="932"/>
    </location>
</feature>
<dbReference type="SUPFAM" id="SSF52540">
    <property type="entry name" value="P-loop containing nucleoside triphosphate hydrolases"/>
    <property type="match status" value="1"/>
</dbReference>
<comment type="caution">
    <text evidence="10">The sequence shown here is derived from an EMBL/GenBank/DDBJ whole genome shotgun (WGS) entry which is preliminary data.</text>
</comment>
<organism evidence="10 11">
    <name type="scientific">Agrobacterium pusense</name>
    <dbReference type="NCBI Taxonomy" id="648995"/>
    <lineage>
        <taxon>Bacteria</taxon>
        <taxon>Pseudomonadati</taxon>
        <taxon>Pseudomonadota</taxon>
        <taxon>Alphaproteobacteria</taxon>
        <taxon>Hyphomicrobiales</taxon>
        <taxon>Rhizobiaceae</taxon>
        <taxon>Rhizobium/Agrobacterium group</taxon>
        <taxon>Agrobacterium</taxon>
    </lineage>
</organism>
<feature type="transmembrane region" description="Helical" evidence="9">
    <location>
        <begin position="83"/>
        <end position="106"/>
    </location>
</feature>
<keyword evidence="7 9" id="KW-0472">Membrane</keyword>
<evidence type="ECO:0000256" key="8">
    <source>
        <dbReference type="SAM" id="MobiDB-lite"/>
    </source>
</evidence>
<feature type="transmembrane region" description="Helical" evidence="9">
    <location>
        <begin position="21"/>
        <end position="45"/>
    </location>
</feature>
<protein>
    <submittedName>
        <fullName evidence="10">Type IV secretory system conjugative DNA transfer family protein</fullName>
    </submittedName>
</protein>
<dbReference type="InterPro" id="IPR003688">
    <property type="entry name" value="TraG/VirD4"/>
</dbReference>
<keyword evidence="6 9" id="KW-1133">Transmembrane helix</keyword>
<feature type="region of interest" description="Disordered" evidence="8">
    <location>
        <begin position="912"/>
        <end position="932"/>
    </location>
</feature>
<dbReference type="RefSeq" id="WP_172873174.1">
    <property type="nucleotide sequence ID" value="NZ_JABRWL010000001.1"/>
</dbReference>
<dbReference type="CDD" id="cd01127">
    <property type="entry name" value="TrwB_TraG_TraD_VirD4"/>
    <property type="match status" value="1"/>
</dbReference>